<reference evidence="1 2" key="1">
    <citation type="journal article" date="2013" name="PLoS ONE">
        <title>Genomic Analysis by Deep Sequencing of the Probiotic Lactobacillus brevis KB290 Harboring Nine Plasmids Reveals Genomic Stability.</title>
        <authorList>
            <person name="Fukao M."/>
            <person name="Oshima K."/>
            <person name="Morita H."/>
            <person name="Toh H."/>
            <person name="Suda W."/>
            <person name="Kim S.W."/>
            <person name="Suzuki S."/>
            <person name="Yakabe T."/>
            <person name="Hattori M."/>
            <person name="Yajima N."/>
        </authorList>
    </citation>
    <scope>NUCLEOTIDE SEQUENCE [LARGE SCALE GENOMIC DNA]</scope>
    <source>
        <strain evidence="1 2">KB290</strain>
    </source>
</reference>
<dbReference type="KEGG" id="lbk:LVISKB_1883"/>
<proteinExistence type="predicted"/>
<sequence>MQLILTGQLIVIGQILPSVMSHDPQHPATLNTLGSK</sequence>
<name>M5AFA6_LEVBR</name>
<dbReference type="HOGENOM" id="CLU_3356802_0_0_9"/>
<protein>
    <submittedName>
        <fullName evidence="1">Uncharacterized protein</fullName>
    </submittedName>
</protein>
<gene>
    <name evidence="1" type="ORF">LVISKB_1883</name>
</gene>
<dbReference type="EMBL" id="AP012167">
    <property type="protein sequence ID" value="BAN07518.1"/>
    <property type="molecule type" value="Genomic_DNA"/>
</dbReference>
<dbReference type="AlphaFoldDB" id="M5AFA6"/>
<dbReference type="Proteomes" id="UP000012042">
    <property type="component" value="Chromosome"/>
</dbReference>
<evidence type="ECO:0000313" key="2">
    <source>
        <dbReference type="Proteomes" id="UP000012042"/>
    </source>
</evidence>
<accession>M5AFA6</accession>
<evidence type="ECO:0000313" key="1">
    <source>
        <dbReference type="EMBL" id="BAN07518.1"/>
    </source>
</evidence>
<organism evidence="1 2">
    <name type="scientific">Levilactobacillus brevis KB290</name>
    <dbReference type="NCBI Taxonomy" id="1001583"/>
    <lineage>
        <taxon>Bacteria</taxon>
        <taxon>Bacillati</taxon>
        <taxon>Bacillota</taxon>
        <taxon>Bacilli</taxon>
        <taxon>Lactobacillales</taxon>
        <taxon>Lactobacillaceae</taxon>
        <taxon>Levilactobacillus</taxon>
    </lineage>
</organism>